<dbReference type="Proteomes" id="UP000703590">
    <property type="component" value="Unassembled WGS sequence"/>
</dbReference>
<organism evidence="3 4">
    <name type="scientific">Sulfurospirillum tamanense</name>
    <dbReference type="NCBI Taxonomy" id="2813362"/>
    <lineage>
        <taxon>Bacteria</taxon>
        <taxon>Pseudomonadati</taxon>
        <taxon>Campylobacterota</taxon>
        <taxon>Epsilonproteobacteria</taxon>
        <taxon>Campylobacterales</taxon>
        <taxon>Sulfurospirillaceae</taxon>
        <taxon>Sulfurospirillum</taxon>
    </lineage>
</organism>
<gene>
    <name evidence="3" type="ORF">JWV37_06775</name>
</gene>
<dbReference type="SUPFAM" id="SSF56059">
    <property type="entry name" value="Glutathione synthetase ATP-binding domain-like"/>
    <property type="match status" value="1"/>
</dbReference>
<keyword evidence="1" id="KW-0067">ATP-binding</keyword>
<dbReference type="Gene3D" id="3.40.50.20">
    <property type="match status" value="1"/>
</dbReference>
<protein>
    <submittedName>
        <fullName evidence="3">ATP-grasp domain-containing protein</fullName>
    </submittedName>
</protein>
<dbReference type="EMBL" id="JAFHKK010000012">
    <property type="protein sequence ID" value="MBN2964477.1"/>
    <property type="molecule type" value="Genomic_DNA"/>
</dbReference>
<feature type="domain" description="ATP-grasp" evidence="2">
    <location>
        <begin position="110"/>
        <end position="282"/>
    </location>
</feature>
<comment type="caution">
    <text evidence="3">The sequence shown here is derived from an EMBL/GenBank/DDBJ whole genome shotgun (WGS) entry which is preliminary data.</text>
</comment>
<evidence type="ECO:0000313" key="3">
    <source>
        <dbReference type="EMBL" id="MBN2964477.1"/>
    </source>
</evidence>
<dbReference type="Gene3D" id="3.30.1490.20">
    <property type="entry name" value="ATP-grasp fold, A domain"/>
    <property type="match status" value="1"/>
</dbReference>
<proteinExistence type="predicted"/>
<dbReference type="InterPro" id="IPR048764">
    <property type="entry name" value="PylC_N"/>
</dbReference>
<evidence type="ECO:0000259" key="2">
    <source>
        <dbReference type="PROSITE" id="PS50975"/>
    </source>
</evidence>
<dbReference type="InterPro" id="IPR013815">
    <property type="entry name" value="ATP_grasp_subdomain_1"/>
</dbReference>
<reference evidence="3 4" key="3">
    <citation type="submission" date="2021-02" db="EMBL/GenBank/DDBJ databases">
        <authorList>
            <person name="Merkel A.Y."/>
        </authorList>
    </citation>
    <scope>NUCLEOTIDE SEQUENCE [LARGE SCALE GENOMIC DNA]</scope>
    <source>
        <strain evidence="3 4">T05b</strain>
    </source>
</reference>
<dbReference type="Pfam" id="PF15632">
    <property type="entry name" value="ATPgrasp_Ter"/>
    <property type="match status" value="1"/>
</dbReference>
<dbReference type="InterPro" id="IPR011761">
    <property type="entry name" value="ATP-grasp"/>
</dbReference>
<dbReference type="PROSITE" id="PS50975">
    <property type="entry name" value="ATP_GRASP"/>
    <property type="match status" value="1"/>
</dbReference>
<name>A0ABS2WS87_9BACT</name>
<reference evidence="3 4" key="1">
    <citation type="submission" date="2021-02" db="EMBL/GenBank/DDBJ databases">
        <title>Sulfurospirillum tamanensis sp. nov.</title>
        <authorList>
            <person name="Frolova A."/>
            <person name="Merkel A."/>
            <person name="Slobodkin A."/>
        </authorList>
    </citation>
    <scope>NUCLEOTIDE SEQUENCE [LARGE SCALE GENOMIC DNA]</scope>
    <source>
        <strain evidence="3 4">T05b</strain>
    </source>
</reference>
<evidence type="ECO:0000313" key="4">
    <source>
        <dbReference type="Proteomes" id="UP000703590"/>
    </source>
</evidence>
<evidence type="ECO:0000256" key="1">
    <source>
        <dbReference type="PROSITE-ProRule" id="PRU00409"/>
    </source>
</evidence>
<dbReference type="Gene3D" id="3.30.470.20">
    <property type="entry name" value="ATP-grasp fold, B domain"/>
    <property type="match status" value="1"/>
</dbReference>
<sequence length="306" mass="33404">MYNVLVTSIGAKFPLLSALKSALYVLGEKAKLFGADANPACLGRYGVDAFWAMPPLASCTAQTFISYCKDQGIGAIIPTRDEDVHFFARHKAAFEGANIALFCAPLQAVEACQDKLFFASTHPLAIPASTDITTLDASRFVVKERFGAGGRAMLLNATKTEALDFGKTLSSPLFQPFIEGEEFSVDGYVNGKEGWVGGVARARLHVKHGEAKLTAYVDAPALLEATKTLAQTLHVKGHLVAQFLQNDRGIHLIECNVRFGGASTLSYAMGLRSFEWFFKELLGESYVFVLDTSVTHQLRVEQDVRW</sequence>
<keyword evidence="1" id="KW-0547">Nucleotide-binding</keyword>
<dbReference type="Pfam" id="PF21360">
    <property type="entry name" value="PylC-like_N"/>
    <property type="match status" value="1"/>
</dbReference>
<accession>A0ABS2WS87</accession>
<reference evidence="4" key="2">
    <citation type="submission" date="2021-02" db="EMBL/GenBank/DDBJ databases">
        <title>Sulfurospirillum tamanensis sp. nov.</title>
        <authorList>
            <person name="Merkel A.Y."/>
        </authorList>
    </citation>
    <scope>NUCLEOTIDE SEQUENCE [LARGE SCALE GENOMIC DNA]</scope>
    <source>
        <strain evidence="4">T05b</strain>
    </source>
</reference>
<dbReference type="RefSeq" id="WP_205459028.1">
    <property type="nucleotide sequence ID" value="NZ_JAFHKK010000012.1"/>
</dbReference>
<keyword evidence="4" id="KW-1185">Reference proteome</keyword>